<dbReference type="EMBL" id="JAACNH010000008">
    <property type="protein sequence ID" value="KAG8434460.1"/>
    <property type="molecule type" value="Genomic_DNA"/>
</dbReference>
<organism evidence="1 2">
    <name type="scientific">Hymenochirus boettgeri</name>
    <name type="common">Congo dwarf clawed frog</name>
    <dbReference type="NCBI Taxonomy" id="247094"/>
    <lineage>
        <taxon>Eukaryota</taxon>
        <taxon>Metazoa</taxon>
        <taxon>Chordata</taxon>
        <taxon>Craniata</taxon>
        <taxon>Vertebrata</taxon>
        <taxon>Euteleostomi</taxon>
        <taxon>Amphibia</taxon>
        <taxon>Batrachia</taxon>
        <taxon>Anura</taxon>
        <taxon>Pipoidea</taxon>
        <taxon>Pipidae</taxon>
        <taxon>Pipinae</taxon>
        <taxon>Hymenochirus</taxon>
    </lineage>
</organism>
<keyword evidence="2" id="KW-1185">Reference proteome</keyword>
<reference evidence="1" key="1">
    <citation type="thesis" date="2020" institute="ProQuest LLC" country="789 East Eisenhower Parkway, Ann Arbor, MI, USA">
        <title>Comparative Genomics and Chromosome Evolution.</title>
        <authorList>
            <person name="Mudd A.B."/>
        </authorList>
    </citation>
    <scope>NUCLEOTIDE SEQUENCE</scope>
    <source>
        <strain evidence="1">Female2</strain>
        <tissue evidence="1">Blood</tissue>
    </source>
</reference>
<evidence type="ECO:0000313" key="2">
    <source>
        <dbReference type="Proteomes" id="UP000812440"/>
    </source>
</evidence>
<protein>
    <submittedName>
        <fullName evidence="1">Uncharacterized protein</fullName>
    </submittedName>
</protein>
<accession>A0A8T2ITR9</accession>
<gene>
    <name evidence="1" type="ORF">GDO86_012727</name>
</gene>
<sequence>MNVKIVKEKTKIKKTNKKQNKTALAYCMQMSYVNPKQNTTFGTRKTNRIINMTQSCSFPFGTFLSSNVSEIKKKNMPFIRQRQKYAYEVIKK</sequence>
<dbReference type="AlphaFoldDB" id="A0A8T2ITR9"/>
<comment type="caution">
    <text evidence="1">The sequence shown here is derived from an EMBL/GenBank/DDBJ whole genome shotgun (WGS) entry which is preliminary data.</text>
</comment>
<name>A0A8T2ITR9_9PIPI</name>
<evidence type="ECO:0000313" key="1">
    <source>
        <dbReference type="EMBL" id="KAG8434460.1"/>
    </source>
</evidence>
<proteinExistence type="predicted"/>
<dbReference type="Proteomes" id="UP000812440">
    <property type="component" value="Chromosome 7"/>
</dbReference>